<protein>
    <submittedName>
        <fullName evidence="1">Uncharacterized protein</fullName>
    </submittedName>
</protein>
<name>Q6ALP7_DESPS</name>
<dbReference type="Proteomes" id="UP000000602">
    <property type="component" value="Chromosome"/>
</dbReference>
<evidence type="ECO:0000313" key="1">
    <source>
        <dbReference type="EMBL" id="CAG36728.1"/>
    </source>
</evidence>
<dbReference type="AlphaFoldDB" id="Q6ALP7"/>
<proteinExistence type="predicted"/>
<sequence>MAHDIVLYNNCLGLNNVDDPARLVIAKGQSTLEDCRDIEIDHTGAIVSALDVKKLAEGAYHSMFPLGDNFFIAEDREADTALFFIQTNANGITKQGIRSALTQGARISYTLLGSNVFYCNGFENGILALNEGQ</sequence>
<dbReference type="RefSeq" id="WP_011189240.1">
    <property type="nucleotide sequence ID" value="NC_006138.1"/>
</dbReference>
<accession>Q6ALP7</accession>
<dbReference type="EMBL" id="CR522870">
    <property type="protein sequence ID" value="CAG36728.1"/>
    <property type="molecule type" value="Genomic_DNA"/>
</dbReference>
<dbReference type="STRING" id="177439.DP1999"/>
<reference evidence="2" key="1">
    <citation type="journal article" date="2004" name="Environ. Microbiol.">
        <title>The genome of Desulfotalea psychrophila, a sulfate-reducing bacterium from permanently cold Arctic sediments.</title>
        <authorList>
            <person name="Rabus R."/>
            <person name="Ruepp A."/>
            <person name="Frickey T."/>
            <person name="Rattei T."/>
            <person name="Fartmann B."/>
            <person name="Stark M."/>
            <person name="Bauer M."/>
            <person name="Zibat A."/>
            <person name="Lombardot T."/>
            <person name="Becker I."/>
            <person name="Amann J."/>
            <person name="Gellner K."/>
            <person name="Teeling H."/>
            <person name="Leuschner W.D."/>
            <person name="Gloeckner F.-O."/>
            <person name="Lupas A.N."/>
            <person name="Amann R."/>
            <person name="Klenk H.-P."/>
        </authorList>
    </citation>
    <scope>NUCLEOTIDE SEQUENCE [LARGE SCALE GENOMIC DNA]</scope>
    <source>
        <strain evidence="2">DSM 12343 / LSv54</strain>
    </source>
</reference>
<evidence type="ECO:0000313" key="2">
    <source>
        <dbReference type="Proteomes" id="UP000000602"/>
    </source>
</evidence>
<organism evidence="1 2">
    <name type="scientific">Desulfotalea psychrophila (strain LSv54 / DSM 12343)</name>
    <dbReference type="NCBI Taxonomy" id="177439"/>
    <lineage>
        <taxon>Bacteria</taxon>
        <taxon>Pseudomonadati</taxon>
        <taxon>Thermodesulfobacteriota</taxon>
        <taxon>Desulfobulbia</taxon>
        <taxon>Desulfobulbales</taxon>
        <taxon>Desulfocapsaceae</taxon>
        <taxon>Desulfotalea</taxon>
    </lineage>
</organism>
<dbReference type="HOGENOM" id="CLU_1903325_0_0_7"/>
<keyword evidence="2" id="KW-1185">Reference proteome</keyword>
<dbReference type="KEGG" id="dps:DP1999"/>
<gene>
    <name evidence="1" type="ordered locus">DP1999</name>
</gene>